<feature type="region of interest" description="Disordered" evidence="3">
    <location>
        <begin position="1"/>
        <end position="317"/>
    </location>
</feature>
<dbReference type="FunCoup" id="L9KQQ2">
    <property type="interactions" value="956"/>
</dbReference>
<feature type="compositionally biased region" description="Basic and acidic residues" evidence="3">
    <location>
        <begin position="228"/>
        <end position="281"/>
    </location>
</feature>
<feature type="region of interest" description="Disordered" evidence="3">
    <location>
        <begin position="371"/>
        <end position="467"/>
    </location>
</feature>
<dbReference type="FunFam" id="3.20.20.140:FF:000027">
    <property type="entry name" value="putative deoxyribonuclease TATDN2"/>
    <property type="match status" value="1"/>
</dbReference>
<dbReference type="InterPro" id="IPR018228">
    <property type="entry name" value="DNase_TatD-rel_CS"/>
</dbReference>
<evidence type="ECO:0000313" key="5">
    <source>
        <dbReference type="Proteomes" id="UP000011518"/>
    </source>
</evidence>
<feature type="compositionally biased region" description="Basic and acidic residues" evidence="3">
    <location>
        <begin position="159"/>
        <end position="169"/>
    </location>
</feature>
<comment type="similarity">
    <text evidence="1">Belongs to the metallo-dependent hydrolases superfamily. TatD-type hydrolase family.</text>
</comment>
<feature type="compositionally biased region" description="Basic and acidic residues" evidence="3">
    <location>
        <begin position="432"/>
        <end position="450"/>
    </location>
</feature>
<proteinExistence type="inferred from homology"/>
<dbReference type="PROSITE" id="PS01091">
    <property type="entry name" value="TATD_3"/>
    <property type="match status" value="1"/>
</dbReference>
<dbReference type="PROSITE" id="PS01137">
    <property type="entry name" value="TATD_1"/>
    <property type="match status" value="1"/>
</dbReference>
<accession>L9KQQ2</accession>
<evidence type="ECO:0000256" key="1">
    <source>
        <dbReference type="ARBA" id="ARBA00009275"/>
    </source>
</evidence>
<dbReference type="PANTHER" id="PTHR46363">
    <property type="entry name" value="DEOXYRIBONUCLEASE TATDN2-RELATED"/>
    <property type="match status" value="1"/>
</dbReference>
<dbReference type="KEGG" id="tup:102499609"/>
<reference evidence="5" key="2">
    <citation type="journal article" date="2013" name="Nat. Commun.">
        <title>Genome of the Chinese tree shrew.</title>
        <authorList>
            <person name="Fan Y."/>
            <person name="Huang Z.Y."/>
            <person name="Cao C.C."/>
            <person name="Chen C.S."/>
            <person name="Chen Y.X."/>
            <person name="Fan D.D."/>
            <person name="He J."/>
            <person name="Hou H.L."/>
            <person name="Hu L."/>
            <person name="Hu X.T."/>
            <person name="Jiang X.T."/>
            <person name="Lai R."/>
            <person name="Lang Y.S."/>
            <person name="Liang B."/>
            <person name="Liao S.G."/>
            <person name="Mu D."/>
            <person name="Ma Y.Y."/>
            <person name="Niu Y.Y."/>
            <person name="Sun X.Q."/>
            <person name="Xia J.Q."/>
            <person name="Xiao J."/>
            <person name="Xiong Z.Q."/>
            <person name="Xu L."/>
            <person name="Yang L."/>
            <person name="Zhang Y."/>
            <person name="Zhao W."/>
            <person name="Zhao X.D."/>
            <person name="Zheng Y.T."/>
            <person name="Zhou J.M."/>
            <person name="Zhu Y.B."/>
            <person name="Zhang G.J."/>
            <person name="Wang J."/>
            <person name="Yao Y.G."/>
        </authorList>
    </citation>
    <scope>NUCLEOTIDE SEQUENCE [LARGE SCALE GENOMIC DNA]</scope>
</reference>
<dbReference type="Proteomes" id="UP000011518">
    <property type="component" value="Unassembled WGS sequence"/>
</dbReference>
<dbReference type="GO" id="GO:0016788">
    <property type="term" value="F:hydrolase activity, acting on ester bonds"/>
    <property type="evidence" value="ECO:0007669"/>
    <property type="project" value="InterPro"/>
</dbReference>
<feature type="compositionally biased region" description="Basic residues" evidence="3">
    <location>
        <begin position="1"/>
        <end position="10"/>
    </location>
</feature>
<protein>
    <submittedName>
        <fullName evidence="4">Putative deoxyribonuclease TATDN2</fullName>
    </submittedName>
</protein>
<dbReference type="PANTHER" id="PTHR46363:SF1">
    <property type="entry name" value="DEOXYRIBONUCLEASE TATDN2-RELATED"/>
    <property type="match status" value="1"/>
</dbReference>
<feature type="compositionally biased region" description="Polar residues" evidence="3">
    <location>
        <begin position="393"/>
        <end position="409"/>
    </location>
</feature>
<evidence type="ECO:0000256" key="3">
    <source>
        <dbReference type="SAM" id="MobiDB-lite"/>
    </source>
</evidence>
<keyword evidence="2" id="KW-0378">Hydrolase</keyword>
<evidence type="ECO:0000256" key="2">
    <source>
        <dbReference type="ARBA" id="ARBA00022801"/>
    </source>
</evidence>
<feature type="compositionally biased region" description="Low complexity" evidence="3">
    <location>
        <begin position="35"/>
        <end position="51"/>
    </location>
</feature>
<dbReference type="STRING" id="246437.L9KQQ2"/>
<dbReference type="EMBL" id="KB320774">
    <property type="protein sequence ID" value="ELW63487.1"/>
    <property type="molecule type" value="Genomic_DNA"/>
</dbReference>
<dbReference type="OrthoDB" id="413993at2759"/>
<evidence type="ECO:0000313" key="4">
    <source>
        <dbReference type="EMBL" id="ELW63487.1"/>
    </source>
</evidence>
<dbReference type="InterPro" id="IPR001130">
    <property type="entry name" value="TatD-like"/>
</dbReference>
<sequence>MASERRKVKYHWSSSSEGCPSKRSCLREPSDVAPSSRSARSSASRSAGASSPKRLKAHKEDDVACAPRLSWSSSRRRNSSSSSSSHSSGPGVGGAASKGCVIRSTRGFLSSGESPLHPANPSLEEMASLEEEACSLKVDSKDSSRSSTNSEFAAEAEGQNDRTEEPDKVQKRKRDRRRDQGSTVIYLKAIQGILGKSVPKRKGEPVPRTKPSPGERPSRGEGLASAPQKEKESAPKARVEEEKPVLERASFCDRRVVMDPPDRPSQEPLGDRRTVIDKRSPSLEFLDDSDSHLEGQKHKDREVVIEHPSSGSDWSDVDEVSTVRFSQEEPISLKYSAVPEPSSFTTDYVMYPPHLYSSPWCDYASYWTSSPKPSGYPSVGSSRDAAQAERSSRSLLSEYPSNSTVGARSTSRDLEATEEGRSRNSRSCRFSRSSEEEMKEKRTFQEEEPPRPCGGPASGSLPRSHREPSLEEGFIDTHCHLDMLYSKLSFKGTFTKFRKIYSSSFPKEFQGCISDFCDPRTLTDCLWEELLKEDLVWGAFGCHPHFARYYNDSQERNLLQALRHPKAVAFGEMGLDYSYKCTTPVPEQHRVFERQLQLAVSLKKPLVIHCREADEDLLGIMKKFVPSDYKIHRHCFTGSYPVIEPLLKHFPNMSVGFTAVLTYSSAWEAREALRQIPLERIIVETDAPYFLPRQVPKSLCQYAHPGLALHTVREIARVKDEPLSRTLATLRENTSRLYSL</sequence>
<dbReference type="CDD" id="cd01310">
    <property type="entry name" value="TatD_DNAse"/>
    <property type="match status" value="1"/>
</dbReference>
<gene>
    <name evidence="4" type="ORF">TREES_T100014049</name>
</gene>
<feature type="compositionally biased region" description="Basic and acidic residues" evidence="3">
    <location>
        <begin position="289"/>
        <end position="305"/>
    </location>
</feature>
<feature type="compositionally biased region" description="Basic and acidic residues" evidence="3">
    <location>
        <begin position="410"/>
        <end position="422"/>
    </location>
</feature>
<feature type="compositionally biased region" description="Low complexity" evidence="3">
    <location>
        <begin position="68"/>
        <end position="88"/>
    </location>
</feature>
<reference evidence="5" key="1">
    <citation type="submission" date="2012-07" db="EMBL/GenBank/DDBJ databases">
        <title>Genome of the Chinese tree shrew, a rising model animal genetically related to primates.</title>
        <authorList>
            <person name="Zhang G."/>
            <person name="Fan Y."/>
            <person name="Yao Y."/>
            <person name="Huang Z."/>
        </authorList>
    </citation>
    <scope>NUCLEOTIDE SEQUENCE [LARGE SCALE GENOMIC DNA]</scope>
</reference>
<dbReference type="AlphaFoldDB" id="L9KQQ2"/>
<dbReference type="InterPro" id="IPR032466">
    <property type="entry name" value="Metal_Hydrolase"/>
</dbReference>
<dbReference type="InParanoid" id="L9KQQ2"/>
<name>L9KQQ2_TUPCH</name>
<dbReference type="eggNOG" id="KOG3020">
    <property type="taxonomic scope" value="Eukaryota"/>
</dbReference>
<dbReference type="SUPFAM" id="SSF51556">
    <property type="entry name" value="Metallo-dependent hydrolases"/>
    <property type="match status" value="1"/>
</dbReference>
<dbReference type="PROSITE" id="PS01090">
    <property type="entry name" value="TATD_2"/>
    <property type="match status" value="1"/>
</dbReference>
<keyword evidence="5" id="KW-1185">Reference proteome</keyword>
<dbReference type="Pfam" id="PF01026">
    <property type="entry name" value="TatD_DNase"/>
    <property type="match status" value="1"/>
</dbReference>
<organism evidence="4 5">
    <name type="scientific">Tupaia chinensis</name>
    <name type="common">Chinese tree shrew</name>
    <name type="synonym">Tupaia belangeri chinensis</name>
    <dbReference type="NCBI Taxonomy" id="246437"/>
    <lineage>
        <taxon>Eukaryota</taxon>
        <taxon>Metazoa</taxon>
        <taxon>Chordata</taxon>
        <taxon>Craniata</taxon>
        <taxon>Vertebrata</taxon>
        <taxon>Euteleostomi</taxon>
        <taxon>Mammalia</taxon>
        <taxon>Eutheria</taxon>
        <taxon>Euarchontoglires</taxon>
        <taxon>Scandentia</taxon>
        <taxon>Tupaiidae</taxon>
        <taxon>Tupaia</taxon>
    </lineage>
</organism>
<dbReference type="Gene3D" id="3.20.20.140">
    <property type="entry name" value="Metal-dependent hydrolases"/>
    <property type="match status" value="1"/>
</dbReference>